<evidence type="ECO:0000313" key="4">
    <source>
        <dbReference type="EMBL" id="KTD16662.1"/>
    </source>
</evidence>
<proteinExistence type="predicted"/>
<feature type="region of interest" description="Disordered" evidence="2">
    <location>
        <begin position="161"/>
        <end position="181"/>
    </location>
</feature>
<evidence type="ECO:0000313" key="5">
    <source>
        <dbReference type="Proteomes" id="UP000055035"/>
    </source>
</evidence>
<keyword evidence="3" id="KW-1133">Transmembrane helix</keyword>
<evidence type="ECO:0000256" key="1">
    <source>
        <dbReference type="SAM" id="Coils"/>
    </source>
</evidence>
<dbReference type="OrthoDB" id="5639108at2"/>
<dbReference type="RefSeq" id="WP_058470498.1">
    <property type="nucleotide sequence ID" value="NZ_CAAAIC010000002.1"/>
</dbReference>
<dbReference type="STRING" id="456.Ljor_0968"/>
<accession>A0A0W0V9X1</accession>
<evidence type="ECO:0000256" key="2">
    <source>
        <dbReference type="SAM" id="MobiDB-lite"/>
    </source>
</evidence>
<organism evidence="4 5">
    <name type="scientific">Legionella jordanis</name>
    <dbReference type="NCBI Taxonomy" id="456"/>
    <lineage>
        <taxon>Bacteria</taxon>
        <taxon>Pseudomonadati</taxon>
        <taxon>Pseudomonadota</taxon>
        <taxon>Gammaproteobacteria</taxon>
        <taxon>Legionellales</taxon>
        <taxon>Legionellaceae</taxon>
        <taxon>Legionella</taxon>
    </lineage>
</organism>
<protein>
    <submittedName>
        <fullName evidence="4">Uncharacterized protein</fullName>
    </submittedName>
</protein>
<name>A0A0W0V9X1_9GAMM</name>
<feature type="coiled-coil region" evidence="1">
    <location>
        <begin position="10"/>
        <end position="50"/>
    </location>
</feature>
<keyword evidence="3" id="KW-0812">Transmembrane</keyword>
<gene>
    <name evidence="4" type="ORF">Ljor_0968</name>
</gene>
<dbReference type="PATRIC" id="fig|456.5.peg.1027"/>
<evidence type="ECO:0000256" key="3">
    <source>
        <dbReference type="SAM" id="Phobius"/>
    </source>
</evidence>
<dbReference type="Proteomes" id="UP000055035">
    <property type="component" value="Unassembled WGS sequence"/>
</dbReference>
<keyword evidence="1" id="KW-0175">Coiled coil</keyword>
<reference evidence="4 5" key="1">
    <citation type="submission" date="2015-11" db="EMBL/GenBank/DDBJ databases">
        <title>Genomic analysis of 38 Legionella species identifies large and diverse effector repertoires.</title>
        <authorList>
            <person name="Burstein D."/>
            <person name="Amaro F."/>
            <person name="Zusman T."/>
            <person name="Lifshitz Z."/>
            <person name="Cohen O."/>
            <person name="Gilbert J.A."/>
            <person name="Pupko T."/>
            <person name="Shuman H.A."/>
            <person name="Segal G."/>
        </authorList>
    </citation>
    <scope>NUCLEOTIDE SEQUENCE [LARGE SCALE GENOMIC DNA]</scope>
    <source>
        <strain evidence="4 5">BL-540</strain>
    </source>
</reference>
<dbReference type="AlphaFoldDB" id="A0A0W0V9X1"/>
<feature type="transmembrane region" description="Helical" evidence="3">
    <location>
        <begin position="298"/>
        <end position="320"/>
    </location>
</feature>
<keyword evidence="5" id="KW-1185">Reference proteome</keyword>
<comment type="caution">
    <text evidence="4">The sequence shown here is derived from an EMBL/GenBank/DDBJ whole genome shotgun (WGS) entry which is preliminary data.</text>
</comment>
<dbReference type="EMBL" id="LNYJ01000011">
    <property type="protein sequence ID" value="KTD16662.1"/>
    <property type="molecule type" value="Genomic_DNA"/>
</dbReference>
<keyword evidence="3" id="KW-0472">Membrane</keyword>
<sequence>MPKNKGQPHVTAYTTRLETTEKQLAKVEALSRLEEIYEKHLSEINKLKIRWPNNFELPADVKKRDANISTLVQALRVKFQTGMQLQVISNLQELEALSSTCMQEMLKIKNNCDWLFSKQIFNVEEEIKAQLEEKRADLSAATKLSEPEVTVSSPVAIPSQGLDSVPHLSQQPSAMSKDDKNETQVLVTGSSLFGEELSQTLVKPNNMAHVREMQLTKVIRQLEQLQLKIEQLNDDKYGDAAKALQFIHTGISTVNQQFIDGNLTREAYRQACERVFKQADVDELQTFRYLKTKKIAEVLVNLIALVATAFVGYGVAACALKRYSVFQFNTDSTNRVNKLQSEVACAASPAA</sequence>